<feature type="transmembrane region" description="Helical" evidence="6">
    <location>
        <begin position="148"/>
        <end position="165"/>
    </location>
</feature>
<feature type="transmembrane region" description="Helical" evidence="6">
    <location>
        <begin position="333"/>
        <end position="354"/>
    </location>
</feature>
<dbReference type="Proteomes" id="UP000050975">
    <property type="component" value="Unassembled WGS sequence"/>
</dbReference>
<evidence type="ECO:0000256" key="6">
    <source>
        <dbReference type="SAM" id="Phobius"/>
    </source>
</evidence>
<accession>A0A0S8JUW9</accession>
<keyword evidence="3 6" id="KW-0812">Transmembrane</keyword>
<evidence type="ECO:0000256" key="5">
    <source>
        <dbReference type="ARBA" id="ARBA00023136"/>
    </source>
</evidence>
<organism evidence="7 8">
    <name type="scientific">candidate division WOR_3 bacterium SM1_77</name>
    <dbReference type="NCBI Taxonomy" id="1703778"/>
    <lineage>
        <taxon>Bacteria</taxon>
        <taxon>Bacteria division WOR-3</taxon>
    </lineage>
</organism>
<feature type="transmembrane region" description="Helical" evidence="6">
    <location>
        <begin position="205"/>
        <end position="233"/>
    </location>
</feature>
<dbReference type="GO" id="GO:0005886">
    <property type="term" value="C:plasma membrane"/>
    <property type="evidence" value="ECO:0007669"/>
    <property type="project" value="UniProtKB-SubCell"/>
</dbReference>
<evidence type="ECO:0000256" key="1">
    <source>
        <dbReference type="ARBA" id="ARBA00004651"/>
    </source>
</evidence>
<keyword evidence="2" id="KW-1003">Cell membrane</keyword>
<feature type="transmembrane region" description="Helical" evidence="6">
    <location>
        <begin position="177"/>
        <end position="199"/>
    </location>
</feature>
<comment type="subcellular location">
    <subcellularLocation>
        <location evidence="1">Cell membrane</location>
        <topology evidence="1">Multi-pass membrane protein</topology>
    </subcellularLocation>
</comment>
<name>A0A0S8JUW9_UNCW3</name>
<feature type="transmembrane region" description="Helical" evidence="6">
    <location>
        <begin position="253"/>
        <end position="275"/>
    </location>
</feature>
<keyword evidence="5 6" id="KW-0472">Membrane</keyword>
<feature type="transmembrane region" description="Helical" evidence="6">
    <location>
        <begin position="33"/>
        <end position="58"/>
    </location>
</feature>
<sequence length="447" mass="49829">MNQRPDAQEEKETFIITQIKQKGISTLWRNRKITAVSVLTLANVLNNLVSFTINLVIARKFGPDNYGIFALAWSFMMAFHLIADLGLNVAIVRFFNLYSDDAKRQNELLSSLLILKAVVAIIMIALALPLGKISLTLFGFEGSHSSMFSLSVASAGIFGLWVYYQCFLQAYKKFSKLAVFTIFYGAIRALCFFIMYITFAASVTLLLAFGSLYTVPVLIIVGVGAVPVAFHLFRRGVPRFGVIKANLSSVLRYSKWVAISGLCHSLIYRGVQFILATRTTQFELGIFSAGFVFTLAFWPINTAIRTVLFPYVTAYGNRDMRKHLKRVRRIFPYYLMLVVLSIGCLAVIQIVFLGDEYSRALPVFLITSSSLTLMVFLGLVSMLVHTLMRPQIDAYTNIGRLITSSVLVYLLAPSMGAIGGALSYSLPLILGEVLMVLYVRKLVHEGK</sequence>
<evidence type="ECO:0000256" key="3">
    <source>
        <dbReference type="ARBA" id="ARBA00022692"/>
    </source>
</evidence>
<feature type="transmembrane region" description="Helical" evidence="6">
    <location>
        <begin position="108"/>
        <end position="128"/>
    </location>
</feature>
<evidence type="ECO:0000313" key="8">
    <source>
        <dbReference type="Proteomes" id="UP000050975"/>
    </source>
</evidence>
<evidence type="ECO:0000256" key="4">
    <source>
        <dbReference type="ARBA" id="ARBA00022989"/>
    </source>
</evidence>
<dbReference type="InterPro" id="IPR050833">
    <property type="entry name" value="Poly_Biosynth_Transport"/>
</dbReference>
<proteinExistence type="predicted"/>
<dbReference type="InterPro" id="IPR002797">
    <property type="entry name" value="Polysacc_synth"/>
</dbReference>
<dbReference type="EMBL" id="LJVE01000113">
    <property type="protein sequence ID" value="KPL13280.1"/>
    <property type="molecule type" value="Genomic_DNA"/>
</dbReference>
<feature type="transmembrane region" description="Helical" evidence="6">
    <location>
        <begin position="360"/>
        <end position="382"/>
    </location>
</feature>
<reference evidence="7 8" key="1">
    <citation type="journal article" date="2015" name="Microbiome">
        <title>Genomic resolution of linkages in carbon, nitrogen, and sulfur cycling among widespread estuary sediment bacteria.</title>
        <authorList>
            <person name="Baker B.J."/>
            <person name="Lazar C.S."/>
            <person name="Teske A.P."/>
            <person name="Dick G.J."/>
        </authorList>
    </citation>
    <scope>NUCLEOTIDE SEQUENCE [LARGE SCALE GENOMIC DNA]</scope>
    <source>
        <strain evidence="7">SM1_77</strain>
    </source>
</reference>
<evidence type="ECO:0000256" key="2">
    <source>
        <dbReference type="ARBA" id="ARBA00022475"/>
    </source>
</evidence>
<feature type="transmembrane region" description="Helical" evidence="6">
    <location>
        <begin position="287"/>
        <end position="312"/>
    </location>
</feature>
<gene>
    <name evidence="7" type="ORF">AMJ74_05540</name>
</gene>
<evidence type="ECO:0000313" key="7">
    <source>
        <dbReference type="EMBL" id="KPL13280.1"/>
    </source>
</evidence>
<dbReference type="PANTHER" id="PTHR30250">
    <property type="entry name" value="PST FAMILY PREDICTED COLANIC ACID TRANSPORTER"/>
    <property type="match status" value="1"/>
</dbReference>
<dbReference type="PANTHER" id="PTHR30250:SF11">
    <property type="entry name" value="O-ANTIGEN TRANSPORTER-RELATED"/>
    <property type="match status" value="1"/>
</dbReference>
<feature type="transmembrane region" description="Helical" evidence="6">
    <location>
        <begin position="70"/>
        <end position="96"/>
    </location>
</feature>
<evidence type="ECO:0008006" key="9">
    <source>
        <dbReference type="Google" id="ProtNLM"/>
    </source>
</evidence>
<dbReference type="AlphaFoldDB" id="A0A0S8JUW9"/>
<keyword evidence="4 6" id="KW-1133">Transmembrane helix</keyword>
<comment type="caution">
    <text evidence="7">The sequence shown here is derived from an EMBL/GenBank/DDBJ whole genome shotgun (WGS) entry which is preliminary data.</text>
</comment>
<dbReference type="Pfam" id="PF01943">
    <property type="entry name" value="Polysacc_synt"/>
    <property type="match status" value="1"/>
</dbReference>
<protein>
    <recommendedName>
        <fullName evidence="9">Polysaccharide biosynthesis protein C-terminal domain-containing protein</fullName>
    </recommendedName>
</protein>